<evidence type="ECO:0000256" key="5">
    <source>
        <dbReference type="PIRSR" id="PIRSR015582-2"/>
    </source>
</evidence>
<evidence type="ECO:0000256" key="3">
    <source>
        <dbReference type="ARBA" id="ARBA00022842"/>
    </source>
</evidence>
<dbReference type="GeneID" id="56588316"/>
<dbReference type="GO" id="GO:0000287">
    <property type="term" value="F:magnesium ion binding"/>
    <property type="evidence" value="ECO:0007669"/>
    <property type="project" value="TreeGrafter"/>
</dbReference>
<dbReference type="InterPro" id="IPR005000">
    <property type="entry name" value="Aldolase/citrate-lyase_domain"/>
</dbReference>
<dbReference type="PATRIC" id="fig|123899.6.peg.253"/>
<dbReference type="EMBL" id="LT546645">
    <property type="protein sequence ID" value="SAI66461.1"/>
    <property type="molecule type" value="Genomic_DNA"/>
</dbReference>
<feature type="binding site" evidence="4">
    <location>
        <position position="115"/>
    </location>
    <ligand>
        <name>substrate</name>
    </ligand>
</feature>
<proteinExistence type="predicted"/>
<dbReference type="AlphaFoldDB" id="A0A157S879"/>
<evidence type="ECO:0000313" key="7">
    <source>
        <dbReference type="EMBL" id="SAI66461.1"/>
    </source>
</evidence>
<protein>
    <submittedName>
        <fullName evidence="7">Citrate lyase subunit beta</fullName>
        <ecNumber evidence="7">4.1.-.-</ecNumber>
    </submittedName>
</protein>
<gene>
    <name evidence="7" type="ORF">SAMEA3906487_00270</name>
</gene>
<reference evidence="7 8" key="1">
    <citation type="submission" date="2016-04" db="EMBL/GenBank/DDBJ databases">
        <authorList>
            <consortium name="Pathogen Informatics"/>
        </authorList>
    </citation>
    <scope>NUCLEOTIDE SEQUENCE [LARGE SCALE GENOMIC DNA]</scope>
    <source>
        <strain evidence="7 8">H044680328</strain>
    </source>
</reference>
<dbReference type="EC" id="4.1.-.-" evidence="7"/>
<accession>A0A157S879</accession>
<dbReference type="PANTHER" id="PTHR32308">
    <property type="entry name" value="LYASE BETA SUBUNIT, PUTATIVE (AFU_ORTHOLOGUE AFUA_4G13030)-RELATED"/>
    <property type="match status" value="1"/>
</dbReference>
<keyword evidence="3 5" id="KW-0460">Magnesium</keyword>
<organism evidence="7 8">
    <name type="scientific">Bordetella trematum</name>
    <dbReference type="NCBI Taxonomy" id="123899"/>
    <lineage>
        <taxon>Bacteria</taxon>
        <taxon>Pseudomonadati</taxon>
        <taxon>Pseudomonadota</taxon>
        <taxon>Betaproteobacteria</taxon>
        <taxon>Burkholderiales</taxon>
        <taxon>Alcaligenaceae</taxon>
        <taxon>Bordetella</taxon>
    </lineage>
</organism>
<feature type="binding site" evidence="4">
    <location>
        <position position="63"/>
    </location>
    <ligand>
        <name>substrate</name>
    </ligand>
</feature>
<dbReference type="InterPro" id="IPR011206">
    <property type="entry name" value="Citrate_lyase_beta/mcl1/mcl2"/>
</dbReference>
<evidence type="ECO:0000256" key="2">
    <source>
        <dbReference type="ARBA" id="ARBA00022723"/>
    </source>
</evidence>
<dbReference type="RefSeq" id="WP_063491426.1">
    <property type="nucleotide sequence ID" value="NZ_CP016340.1"/>
</dbReference>
<dbReference type="STRING" id="123899.SAMEA3906487_00270"/>
<name>A0A157S879_9BORD</name>
<dbReference type="Gene3D" id="3.20.20.60">
    <property type="entry name" value="Phosphoenolpyruvate-binding domains"/>
    <property type="match status" value="1"/>
</dbReference>
<dbReference type="GO" id="GO:0006107">
    <property type="term" value="P:oxaloacetate metabolic process"/>
    <property type="evidence" value="ECO:0007669"/>
    <property type="project" value="TreeGrafter"/>
</dbReference>
<dbReference type="Proteomes" id="UP000076825">
    <property type="component" value="Chromosome 1"/>
</dbReference>
<evidence type="ECO:0000256" key="4">
    <source>
        <dbReference type="PIRSR" id="PIRSR015582-1"/>
    </source>
</evidence>
<keyword evidence="8" id="KW-1185">Reference proteome</keyword>
<dbReference type="GO" id="GO:0016829">
    <property type="term" value="F:lyase activity"/>
    <property type="evidence" value="ECO:0007669"/>
    <property type="project" value="UniProtKB-KW"/>
</dbReference>
<evidence type="ECO:0000313" key="8">
    <source>
        <dbReference type="Proteomes" id="UP000076825"/>
    </source>
</evidence>
<dbReference type="PIRSF" id="PIRSF015582">
    <property type="entry name" value="Cit_lyase_B"/>
    <property type="match status" value="1"/>
</dbReference>
<dbReference type="KEGG" id="btrm:SAMEA390648700270"/>
<dbReference type="InterPro" id="IPR040442">
    <property type="entry name" value="Pyrv_kinase-like_dom_sf"/>
</dbReference>
<feature type="domain" description="HpcH/HpaI aldolase/citrate lyase" evidence="6">
    <location>
        <begin position="7"/>
        <end position="208"/>
    </location>
</feature>
<dbReference type="SUPFAM" id="SSF51621">
    <property type="entry name" value="Phosphoenolpyruvate/pyruvate domain"/>
    <property type="match status" value="1"/>
</dbReference>
<feature type="binding site" evidence="5">
    <location>
        <position position="115"/>
    </location>
    <ligand>
        <name>Mg(2+)</name>
        <dbReference type="ChEBI" id="CHEBI:18420"/>
    </ligand>
</feature>
<keyword evidence="2 5" id="KW-0479">Metal-binding</keyword>
<sequence length="270" mass="28222">MPTPISYLFVPGNRPERYNKAMQAGAGAVIVDLEDAVPVEAKTAAREALQAWLPQAAAPVVVRVNAADTPWFGEDLAACAVAGVAAIMLPKAETPGQLAACARAAPQAGLLPLIETAAGFDALRELAAAPRVERFVFGSIDFQLDMGISGEDEELLFFRSQLVLASRLGGLAAPVDGVSTETRDSTLVQAAAARARRLGFGAKLCIHPAQIPAVHAAFEPTAQERDWAERVLQASARAGGAAATVDGKMIDRPVVLRAHAILAQGTSRQS</sequence>
<dbReference type="InterPro" id="IPR015813">
    <property type="entry name" value="Pyrv/PenolPyrv_kinase-like_dom"/>
</dbReference>
<evidence type="ECO:0000259" key="6">
    <source>
        <dbReference type="Pfam" id="PF03328"/>
    </source>
</evidence>
<dbReference type="Pfam" id="PF03328">
    <property type="entry name" value="HpcH_HpaI"/>
    <property type="match status" value="1"/>
</dbReference>
<dbReference type="PANTHER" id="PTHR32308:SF10">
    <property type="entry name" value="CITRATE LYASE SUBUNIT BETA"/>
    <property type="match status" value="1"/>
</dbReference>
<keyword evidence="7" id="KW-0456">Lyase</keyword>
<comment type="cofactor">
    <cofactor evidence="1">
        <name>Mg(2+)</name>
        <dbReference type="ChEBI" id="CHEBI:18420"/>
    </cofactor>
</comment>
<evidence type="ECO:0000256" key="1">
    <source>
        <dbReference type="ARBA" id="ARBA00001946"/>
    </source>
</evidence>
<dbReference type="OrthoDB" id="348111at2"/>
<feature type="binding site" evidence="5">
    <location>
        <position position="141"/>
    </location>
    <ligand>
        <name>Mg(2+)</name>
        <dbReference type="ChEBI" id="CHEBI:18420"/>
    </ligand>
</feature>
<dbReference type="eggNOG" id="COG2301">
    <property type="taxonomic scope" value="Bacteria"/>
</dbReference>